<feature type="domain" description="HTH lacI-type" evidence="4">
    <location>
        <begin position="1"/>
        <end position="55"/>
    </location>
</feature>
<evidence type="ECO:0000313" key="6">
    <source>
        <dbReference type="Proteomes" id="UP000019494"/>
    </source>
</evidence>
<dbReference type="PANTHER" id="PTHR30146">
    <property type="entry name" value="LACI-RELATED TRANSCRIPTIONAL REPRESSOR"/>
    <property type="match status" value="1"/>
</dbReference>
<protein>
    <submittedName>
        <fullName evidence="5">LacI family transcriptional regulator</fullName>
    </submittedName>
</protein>
<dbReference type="PROSITE" id="PS50932">
    <property type="entry name" value="HTH_LACI_2"/>
    <property type="match status" value="1"/>
</dbReference>
<dbReference type="InterPro" id="IPR028082">
    <property type="entry name" value="Peripla_BP_I"/>
</dbReference>
<keyword evidence="3" id="KW-0804">Transcription</keyword>
<dbReference type="SMART" id="SM00354">
    <property type="entry name" value="HTH_LACI"/>
    <property type="match status" value="1"/>
</dbReference>
<dbReference type="GO" id="GO:0000976">
    <property type="term" value="F:transcription cis-regulatory region binding"/>
    <property type="evidence" value="ECO:0007669"/>
    <property type="project" value="TreeGrafter"/>
</dbReference>
<gene>
    <name evidence="5" type="ORF">N864_02225</name>
</gene>
<sequence length="334" mass="35368">MTIRDVASAAGVSPSTVSRCFTQPEIVEAATRERVLRMATHLDYRPNRAARGLITGRTGNIGLLLPDLANPFFPSIVKGIQHQAHLSEYQVFVVDTDEDPAVELGLVRSLAKQVDGMILCSPRMRPAELAEAATVSPTVLLHRRAGGLPSVGIGNADAMRQAIDHLAALGHDRVGFVSGPRRSWSGRQRVAGIRKAAAAHGITLEEIGHFAPTFEGGSAAAQGVLLSGVTAVVAYNDLIALGLLNALRDRGVDVPRDLSIIGVDDISVSAMVRPALTTLSVPKEESGREAVDLLLQVLAHPGARNPPAETLPCRLTVRQTTAPPNQRAATRTTA</sequence>
<dbReference type="PANTHER" id="PTHR30146:SF138">
    <property type="entry name" value="TRANSCRIPTIONAL REGULATORY PROTEIN"/>
    <property type="match status" value="1"/>
</dbReference>
<dbReference type="CDD" id="cd06267">
    <property type="entry name" value="PBP1_LacI_sugar_binding-like"/>
    <property type="match status" value="1"/>
</dbReference>
<name>W9GEQ2_9MICO</name>
<organism evidence="5 6">
    <name type="scientific">Intrasporangium chromatireducens Q5-1</name>
    <dbReference type="NCBI Taxonomy" id="584657"/>
    <lineage>
        <taxon>Bacteria</taxon>
        <taxon>Bacillati</taxon>
        <taxon>Actinomycetota</taxon>
        <taxon>Actinomycetes</taxon>
        <taxon>Micrococcales</taxon>
        <taxon>Intrasporangiaceae</taxon>
        <taxon>Intrasporangium</taxon>
    </lineage>
</organism>
<dbReference type="InterPro" id="IPR000843">
    <property type="entry name" value="HTH_LacI"/>
</dbReference>
<dbReference type="AlphaFoldDB" id="W9GEQ2"/>
<dbReference type="Gene3D" id="3.40.50.2300">
    <property type="match status" value="2"/>
</dbReference>
<evidence type="ECO:0000256" key="1">
    <source>
        <dbReference type="ARBA" id="ARBA00023015"/>
    </source>
</evidence>
<reference evidence="6" key="1">
    <citation type="submission" date="2013-08" db="EMBL/GenBank/DDBJ databases">
        <title>Intrasporangium oryzae NRRL B-24470.</title>
        <authorList>
            <person name="Liu H."/>
            <person name="Wang G."/>
        </authorList>
    </citation>
    <scope>NUCLEOTIDE SEQUENCE [LARGE SCALE GENOMIC DNA]</scope>
    <source>
        <strain evidence="6">Q5-1</strain>
    </source>
</reference>
<evidence type="ECO:0000259" key="4">
    <source>
        <dbReference type="PROSITE" id="PS50932"/>
    </source>
</evidence>
<dbReference type="EMBL" id="AWQS01000202">
    <property type="protein sequence ID" value="EWT04686.1"/>
    <property type="molecule type" value="Genomic_DNA"/>
</dbReference>
<comment type="caution">
    <text evidence="5">The sequence shown here is derived from an EMBL/GenBank/DDBJ whole genome shotgun (WGS) entry which is preliminary data.</text>
</comment>
<dbReference type="Gene3D" id="1.10.260.40">
    <property type="entry name" value="lambda repressor-like DNA-binding domains"/>
    <property type="match status" value="1"/>
</dbReference>
<evidence type="ECO:0000256" key="2">
    <source>
        <dbReference type="ARBA" id="ARBA00023125"/>
    </source>
</evidence>
<dbReference type="CDD" id="cd01392">
    <property type="entry name" value="HTH_LacI"/>
    <property type="match status" value="1"/>
</dbReference>
<dbReference type="Pfam" id="PF13377">
    <property type="entry name" value="Peripla_BP_3"/>
    <property type="match status" value="1"/>
</dbReference>
<keyword evidence="6" id="KW-1185">Reference proteome</keyword>
<dbReference type="GO" id="GO:0003700">
    <property type="term" value="F:DNA-binding transcription factor activity"/>
    <property type="evidence" value="ECO:0007669"/>
    <property type="project" value="TreeGrafter"/>
</dbReference>
<dbReference type="SUPFAM" id="SSF47413">
    <property type="entry name" value="lambda repressor-like DNA-binding domains"/>
    <property type="match status" value="1"/>
</dbReference>
<dbReference type="InterPro" id="IPR046335">
    <property type="entry name" value="LacI/GalR-like_sensor"/>
</dbReference>
<dbReference type="Proteomes" id="UP000019494">
    <property type="component" value="Unassembled WGS sequence"/>
</dbReference>
<dbReference type="InterPro" id="IPR010982">
    <property type="entry name" value="Lambda_DNA-bd_dom_sf"/>
</dbReference>
<dbReference type="SUPFAM" id="SSF53822">
    <property type="entry name" value="Periplasmic binding protein-like I"/>
    <property type="match status" value="1"/>
</dbReference>
<keyword evidence="1" id="KW-0805">Transcription regulation</keyword>
<proteinExistence type="predicted"/>
<accession>W9GEQ2</accession>
<evidence type="ECO:0000256" key="3">
    <source>
        <dbReference type="ARBA" id="ARBA00023163"/>
    </source>
</evidence>
<dbReference type="Pfam" id="PF00356">
    <property type="entry name" value="LacI"/>
    <property type="match status" value="1"/>
</dbReference>
<keyword evidence="2" id="KW-0238">DNA-binding</keyword>
<evidence type="ECO:0000313" key="5">
    <source>
        <dbReference type="EMBL" id="EWT04686.1"/>
    </source>
</evidence>